<keyword evidence="3" id="KW-1185">Reference proteome</keyword>
<keyword evidence="1" id="KW-0472">Membrane</keyword>
<reference evidence="2 3" key="1">
    <citation type="submission" date="2016-12" db="EMBL/GenBank/DDBJ databases">
        <title>The draft genome sequence of Actinophytocola xinjiangensis.</title>
        <authorList>
            <person name="Wang W."/>
            <person name="Yuan L."/>
        </authorList>
    </citation>
    <scope>NUCLEOTIDE SEQUENCE [LARGE SCALE GENOMIC DNA]</scope>
    <source>
        <strain evidence="2 3">CGMCC 4.4663</strain>
    </source>
</reference>
<dbReference type="Proteomes" id="UP000185696">
    <property type="component" value="Unassembled WGS sequence"/>
</dbReference>
<evidence type="ECO:0000313" key="3">
    <source>
        <dbReference type="Proteomes" id="UP000185696"/>
    </source>
</evidence>
<keyword evidence="1" id="KW-1133">Transmembrane helix</keyword>
<keyword evidence="1" id="KW-0812">Transmembrane</keyword>
<organism evidence="2 3">
    <name type="scientific">Actinophytocola xinjiangensis</name>
    <dbReference type="NCBI Taxonomy" id="485602"/>
    <lineage>
        <taxon>Bacteria</taxon>
        <taxon>Bacillati</taxon>
        <taxon>Actinomycetota</taxon>
        <taxon>Actinomycetes</taxon>
        <taxon>Pseudonocardiales</taxon>
        <taxon>Pseudonocardiaceae</taxon>
    </lineage>
</organism>
<dbReference type="AlphaFoldDB" id="A0A7Z0WS71"/>
<protein>
    <submittedName>
        <fullName evidence="2">Uncharacterized protein</fullName>
    </submittedName>
</protein>
<accession>A0A7Z0WS71</accession>
<comment type="caution">
    <text evidence="2">The sequence shown here is derived from an EMBL/GenBank/DDBJ whole genome shotgun (WGS) entry which is preliminary data.</text>
</comment>
<gene>
    <name evidence="2" type="ORF">BLA60_01495</name>
</gene>
<dbReference type="EMBL" id="MSIF01000001">
    <property type="protein sequence ID" value="OLF13887.1"/>
    <property type="molecule type" value="Genomic_DNA"/>
</dbReference>
<name>A0A7Z0WS71_9PSEU</name>
<dbReference type="RefSeq" id="WP_075130835.1">
    <property type="nucleotide sequence ID" value="NZ_MSIF01000001.1"/>
</dbReference>
<sequence>MIEHQTGSGLAAPVVGRVRARGTAFVRRTAISLSASGVAAGFGAVLTPWGMTTPWLAGLAGLVLASTFVVGTARDLRSYGQLWVTTSPTRLVLRGLRGVVEYELDKVAAVQVWCDCGSAAKSVAAHRDELEVVLRDGRAIRLISGTVFPPDTALTLSELLAPAGVKVVDWGEPE</sequence>
<evidence type="ECO:0000256" key="1">
    <source>
        <dbReference type="SAM" id="Phobius"/>
    </source>
</evidence>
<feature type="transmembrane region" description="Helical" evidence="1">
    <location>
        <begin position="29"/>
        <end position="49"/>
    </location>
</feature>
<evidence type="ECO:0000313" key="2">
    <source>
        <dbReference type="EMBL" id="OLF13887.1"/>
    </source>
</evidence>
<feature type="transmembrane region" description="Helical" evidence="1">
    <location>
        <begin position="55"/>
        <end position="73"/>
    </location>
</feature>
<proteinExistence type="predicted"/>